<dbReference type="SUPFAM" id="SSF55785">
    <property type="entry name" value="PYP-like sensor domain (PAS domain)"/>
    <property type="match status" value="2"/>
</dbReference>
<dbReference type="STRING" id="477690.SAMN05216474_2578"/>
<dbReference type="Proteomes" id="UP000236454">
    <property type="component" value="Unassembled WGS sequence"/>
</dbReference>
<evidence type="ECO:0000256" key="2">
    <source>
        <dbReference type="ARBA" id="ARBA00012438"/>
    </source>
</evidence>
<gene>
    <name evidence="9" type="ORF">SAMN05216474_2578</name>
</gene>
<evidence type="ECO:0000256" key="5">
    <source>
        <dbReference type="ARBA" id="ARBA00022777"/>
    </source>
</evidence>
<dbReference type="CDD" id="cd00075">
    <property type="entry name" value="HATPase"/>
    <property type="match status" value="1"/>
</dbReference>
<dbReference type="Gene3D" id="1.10.287.130">
    <property type="match status" value="1"/>
</dbReference>
<dbReference type="RefSeq" id="WP_090251023.1">
    <property type="nucleotide sequence ID" value="NZ_FPAS01000005.1"/>
</dbReference>
<reference evidence="9 10" key="1">
    <citation type="submission" date="2016-10" db="EMBL/GenBank/DDBJ databases">
        <authorList>
            <person name="de Groot N.N."/>
        </authorList>
    </citation>
    <scope>NUCLEOTIDE SEQUENCE [LARGE SCALE GENOMIC DNA]</scope>
    <source>
        <strain evidence="9 10">CGMCC 1.7005</strain>
    </source>
</reference>
<dbReference type="InterPro" id="IPR003661">
    <property type="entry name" value="HisK_dim/P_dom"/>
</dbReference>
<dbReference type="Gene3D" id="3.30.565.10">
    <property type="entry name" value="Histidine kinase-like ATPase, C-terminal domain"/>
    <property type="match status" value="1"/>
</dbReference>
<dbReference type="Pfam" id="PF02518">
    <property type="entry name" value="HATPase_c"/>
    <property type="match status" value="1"/>
</dbReference>
<dbReference type="InterPro" id="IPR050736">
    <property type="entry name" value="Sensor_HK_Regulatory"/>
</dbReference>
<keyword evidence="6" id="KW-0902">Two-component regulatory system</keyword>
<dbReference type="OrthoDB" id="9808408at2"/>
<comment type="catalytic activity">
    <reaction evidence="1">
        <text>ATP + protein L-histidine = ADP + protein N-phospho-L-histidine.</text>
        <dbReference type="EC" id="2.7.13.3"/>
    </reaction>
</comment>
<evidence type="ECO:0000259" key="8">
    <source>
        <dbReference type="PROSITE" id="PS50112"/>
    </source>
</evidence>
<feature type="domain" description="Histidine kinase" evidence="7">
    <location>
        <begin position="286"/>
        <end position="502"/>
    </location>
</feature>
<sequence>MNEKFEKIFEHSNEGLLVVNSSGVIDTLNPKLLKLFGYDDEKEILGQKLEILIPRRYTKSHVGYREKYNAAPSNRSMGAGRNLMALRKDGTEFPVEVSLSHYEENGETKSIAFVVDISKRVAIDTELKKLNNQLEEEVVKRTKEVNAQNKMLRSIAENFPNGNIFIIDKNFIIEWADGSMLRSMGLTDSSLKGISFIERLGDHVKPVITEKLPRLFKGETIKFEIEFKEKYFSIYGVPLTEKNGATDSALLVEMDVTIEKHAELNIERALQKEKDLNELKSRFVAMASHEFRTPLSTIDTSATLISKYTETEQDEKRSVHVKRIKRMVSNLTQILNDFLSLEKLESGLIKPNVSSFNFHSLIEEVIDEVGLIKRKEQFIELDYGLTTSQVISSDQNILKNCITNLVSNACKYSPEGATIDLIISEENGNIHVKVKDQGIGIPEEDQQRLFSRFHRARNVTNIEGTGLGLNIVKRYMDVLEGNITFTSKVGEGSTFELCFPKN</sequence>
<dbReference type="Gene3D" id="3.30.450.20">
    <property type="entry name" value="PAS domain"/>
    <property type="match status" value="2"/>
</dbReference>
<evidence type="ECO:0000256" key="3">
    <source>
        <dbReference type="ARBA" id="ARBA00022553"/>
    </source>
</evidence>
<dbReference type="PANTHER" id="PTHR43711:SF26">
    <property type="entry name" value="SENSOR HISTIDINE KINASE RCSC"/>
    <property type="match status" value="1"/>
</dbReference>
<evidence type="ECO:0000313" key="10">
    <source>
        <dbReference type="Proteomes" id="UP000236454"/>
    </source>
</evidence>
<dbReference type="NCBIfam" id="TIGR00229">
    <property type="entry name" value="sensory_box"/>
    <property type="match status" value="1"/>
</dbReference>
<keyword evidence="10" id="KW-1185">Reference proteome</keyword>
<keyword evidence="4" id="KW-0808">Transferase</keyword>
<dbReference type="SUPFAM" id="SSF55874">
    <property type="entry name" value="ATPase domain of HSP90 chaperone/DNA topoisomerase II/histidine kinase"/>
    <property type="match status" value="1"/>
</dbReference>
<dbReference type="AlphaFoldDB" id="A0A1I7B8Q1"/>
<dbReference type="SMART" id="SM00387">
    <property type="entry name" value="HATPase_c"/>
    <property type="match status" value="1"/>
</dbReference>
<evidence type="ECO:0000256" key="1">
    <source>
        <dbReference type="ARBA" id="ARBA00000085"/>
    </source>
</evidence>
<dbReference type="InterPro" id="IPR000014">
    <property type="entry name" value="PAS"/>
</dbReference>
<evidence type="ECO:0000256" key="6">
    <source>
        <dbReference type="ARBA" id="ARBA00023012"/>
    </source>
</evidence>
<dbReference type="CDD" id="cd00130">
    <property type="entry name" value="PAS"/>
    <property type="match status" value="1"/>
</dbReference>
<dbReference type="PROSITE" id="PS50109">
    <property type="entry name" value="HIS_KIN"/>
    <property type="match status" value="1"/>
</dbReference>
<dbReference type="PRINTS" id="PR00344">
    <property type="entry name" value="BCTRLSENSOR"/>
</dbReference>
<dbReference type="FunFam" id="3.30.565.10:FF:000006">
    <property type="entry name" value="Sensor histidine kinase WalK"/>
    <property type="match status" value="1"/>
</dbReference>
<dbReference type="InterPro" id="IPR036097">
    <property type="entry name" value="HisK_dim/P_sf"/>
</dbReference>
<dbReference type="EC" id="2.7.13.3" evidence="2"/>
<dbReference type="InterPro" id="IPR005467">
    <property type="entry name" value="His_kinase_dom"/>
</dbReference>
<dbReference type="CDD" id="cd00082">
    <property type="entry name" value="HisKA"/>
    <property type="match status" value="1"/>
</dbReference>
<dbReference type="InterPro" id="IPR003594">
    <property type="entry name" value="HATPase_dom"/>
</dbReference>
<evidence type="ECO:0000256" key="4">
    <source>
        <dbReference type="ARBA" id="ARBA00022679"/>
    </source>
</evidence>
<dbReference type="Pfam" id="PF13426">
    <property type="entry name" value="PAS_9"/>
    <property type="match status" value="1"/>
</dbReference>
<feature type="domain" description="PAS" evidence="8">
    <location>
        <begin position="1"/>
        <end position="42"/>
    </location>
</feature>
<dbReference type="InterPro" id="IPR036890">
    <property type="entry name" value="HATPase_C_sf"/>
</dbReference>
<proteinExistence type="predicted"/>
<dbReference type="InterPro" id="IPR004358">
    <property type="entry name" value="Sig_transdc_His_kin-like_C"/>
</dbReference>
<dbReference type="Pfam" id="PF00512">
    <property type="entry name" value="HisKA"/>
    <property type="match status" value="1"/>
</dbReference>
<dbReference type="SUPFAM" id="SSF47384">
    <property type="entry name" value="Homodimeric domain of signal transducing histidine kinase"/>
    <property type="match status" value="1"/>
</dbReference>
<name>A0A1I7B8Q1_9FLAO</name>
<keyword evidence="3" id="KW-0597">Phosphoprotein</keyword>
<dbReference type="GO" id="GO:0000155">
    <property type="term" value="F:phosphorelay sensor kinase activity"/>
    <property type="evidence" value="ECO:0007669"/>
    <property type="project" value="InterPro"/>
</dbReference>
<dbReference type="SMART" id="SM00388">
    <property type="entry name" value="HisKA"/>
    <property type="match status" value="1"/>
</dbReference>
<dbReference type="SMART" id="SM00091">
    <property type="entry name" value="PAS"/>
    <property type="match status" value="2"/>
</dbReference>
<evidence type="ECO:0000313" key="9">
    <source>
        <dbReference type="EMBL" id="SFT83573.1"/>
    </source>
</evidence>
<dbReference type="PANTHER" id="PTHR43711">
    <property type="entry name" value="TWO-COMPONENT HISTIDINE KINASE"/>
    <property type="match status" value="1"/>
</dbReference>
<accession>A0A1I7B8Q1</accession>
<dbReference type="PROSITE" id="PS50112">
    <property type="entry name" value="PAS"/>
    <property type="match status" value="1"/>
</dbReference>
<dbReference type="InterPro" id="IPR035965">
    <property type="entry name" value="PAS-like_dom_sf"/>
</dbReference>
<keyword evidence="5" id="KW-0418">Kinase</keyword>
<organism evidence="9 10">
    <name type="scientific">Lishizhenia tianjinensis</name>
    <dbReference type="NCBI Taxonomy" id="477690"/>
    <lineage>
        <taxon>Bacteria</taxon>
        <taxon>Pseudomonadati</taxon>
        <taxon>Bacteroidota</taxon>
        <taxon>Flavobacteriia</taxon>
        <taxon>Flavobacteriales</taxon>
        <taxon>Crocinitomicaceae</taxon>
        <taxon>Lishizhenia</taxon>
    </lineage>
</organism>
<dbReference type="EMBL" id="FPAS01000005">
    <property type="protein sequence ID" value="SFT83573.1"/>
    <property type="molecule type" value="Genomic_DNA"/>
</dbReference>
<protein>
    <recommendedName>
        <fullName evidence="2">histidine kinase</fullName>
        <ecNumber evidence="2">2.7.13.3</ecNumber>
    </recommendedName>
</protein>
<evidence type="ECO:0000259" key="7">
    <source>
        <dbReference type="PROSITE" id="PS50109"/>
    </source>
</evidence>